<keyword evidence="1" id="KW-0560">Oxidoreductase</keyword>
<gene>
    <name evidence="3" type="ORF">Vau01_017600</name>
</gene>
<sequence>MRIGIIGAGQMARALGGGWAAAGHEILIGGRTPRRAEELATAIGHGARAGGIRDAVGFGDVVLLAVPVPALPDVLRAAGDGAFDGRTVIDCTNAFVPDGSAGESLVLAEDAVAERIAASARGAHVVKAFNLCAAEVWESGNREYGGRRLVVPLCGDDPGALDRVGSLVRDLELRPAVAGGLHRARYLEATSVLVVGLWFAGVDAGAAFPPLEAAFAVPDGA</sequence>
<dbReference type="InterPro" id="IPR036291">
    <property type="entry name" value="NAD(P)-bd_dom_sf"/>
</dbReference>
<name>A0A8J3YYA9_9ACTN</name>
<proteinExistence type="predicted"/>
<dbReference type="AlphaFoldDB" id="A0A8J3YYA9"/>
<dbReference type="GO" id="GO:0016491">
    <property type="term" value="F:oxidoreductase activity"/>
    <property type="evidence" value="ECO:0007669"/>
    <property type="project" value="UniProtKB-KW"/>
</dbReference>
<evidence type="ECO:0000313" key="3">
    <source>
        <dbReference type="EMBL" id="GIJ54244.1"/>
    </source>
</evidence>
<evidence type="ECO:0000256" key="1">
    <source>
        <dbReference type="ARBA" id="ARBA00023002"/>
    </source>
</evidence>
<dbReference type="InterPro" id="IPR028939">
    <property type="entry name" value="P5C_Rdtase_cat_N"/>
</dbReference>
<dbReference type="Pfam" id="PF03807">
    <property type="entry name" value="F420_oxidored"/>
    <property type="match status" value="1"/>
</dbReference>
<organism evidence="3 4">
    <name type="scientific">Virgisporangium aurantiacum</name>
    <dbReference type="NCBI Taxonomy" id="175570"/>
    <lineage>
        <taxon>Bacteria</taxon>
        <taxon>Bacillati</taxon>
        <taxon>Actinomycetota</taxon>
        <taxon>Actinomycetes</taxon>
        <taxon>Micromonosporales</taxon>
        <taxon>Micromonosporaceae</taxon>
        <taxon>Virgisporangium</taxon>
    </lineage>
</organism>
<reference evidence="3" key="1">
    <citation type="submission" date="2021-01" db="EMBL/GenBank/DDBJ databases">
        <title>Whole genome shotgun sequence of Virgisporangium aurantiacum NBRC 16421.</title>
        <authorList>
            <person name="Komaki H."/>
            <person name="Tamura T."/>
        </authorList>
    </citation>
    <scope>NUCLEOTIDE SEQUENCE</scope>
    <source>
        <strain evidence="3">NBRC 16421</strain>
    </source>
</reference>
<evidence type="ECO:0000259" key="2">
    <source>
        <dbReference type="Pfam" id="PF03807"/>
    </source>
</evidence>
<dbReference type="RefSeq" id="WP_203989050.1">
    <property type="nucleotide sequence ID" value="NZ_BOPG01000011.1"/>
</dbReference>
<comment type="caution">
    <text evidence="3">The sequence shown here is derived from an EMBL/GenBank/DDBJ whole genome shotgun (WGS) entry which is preliminary data.</text>
</comment>
<dbReference type="SUPFAM" id="SSF51735">
    <property type="entry name" value="NAD(P)-binding Rossmann-fold domains"/>
    <property type="match status" value="1"/>
</dbReference>
<dbReference type="PANTHER" id="PTHR14239:SF10">
    <property type="entry name" value="REDUCTASE"/>
    <property type="match status" value="1"/>
</dbReference>
<keyword evidence="4" id="KW-1185">Reference proteome</keyword>
<feature type="domain" description="Pyrroline-5-carboxylate reductase catalytic N-terminal" evidence="2">
    <location>
        <begin position="2"/>
        <end position="93"/>
    </location>
</feature>
<accession>A0A8J3YYA9</accession>
<dbReference type="Gene3D" id="3.40.50.720">
    <property type="entry name" value="NAD(P)-binding Rossmann-like Domain"/>
    <property type="match status" value="1"/>
</dbReference>
<dbReference type="Proteomes" id="UP000612585">
    <property type="component" value="Unassembled WGS sequence"/>
</dbReference>
<evidence type="ECO:0000313" key="4">
    <source>
        <dbReference type="Proteomes" id="UP000612585"/>
    </source>
</evidence>
<dbReference type="PANTHER" id="PTHR14239">
    <property type="entry name" value="DUDULIN-RELATED"/>
    <property type="match status" value="1"/>
</dbReference>
<dbReference type="InterPro" id="IPR051267">
    <property type="entry name" value="STEAP_metalloreductase"/>
</dbReference>
<protein>
    <submittedName>
        <fullName evidence="3">NADP oxidoreductase</fullName>
    </submittedName>
</protein>
<dbReference type="EMBL" id="BOPG01000011">
    <property type="protein sequence ID" value="GIJ54244.1"/>
    <property type="molecule type" value="Genomic_DNA"/>
</dbReference>